<dbReference type="GO" id="GO:0005980">
    <property type="term" value="P:glycogen catabolic process"/>
    <property type="evidence" value="ECO:0007669"/>
    <property type="project" value="InterPro"/>
</dbReference>
<dbReference type="InterPro" id="IPR006451">
    <property type="entry name" value="Glycogen_debranch_arc"/>
</dbReference>
<dbReference type="Pfam" id="PF06202">
    <property type="entry name" value="GDE_C"/>
    <property type="match status" value="1"/>
</dbReference>
<dbReference type="GO" id="GO:0004135">
    <property type="term" value="F:amylo-alpha-1,6-glucosidase activity"/>
    <property type="evidence" value="ECO:0007669"/>
    <property type="project" value="InterPro"/>
</dbReference>
<dbReference type="RefSeq" id="WP_120198556.1">
    <property type="nucleotide sequence ID" value="NZ_MCIA01000034.1"/>
</dbReference>
<dbReference type="Gene3D" id="1.50.10.10">
    <property type="match status" value="1"/>
</dbReference>
<feature type="domain" description="Glycogen debranching enzyme bacterial and archaeal type N-terminal" evidence="2">
    <location>
        <begin position="21"/>
        <end position="228"/>
    </location>
</feature>
<proteinExistence type="predicted"/>
<evidence type="ECO:0000259" key="2">
    <source>
        <dbReference type="Pfam" id="PF12439"/>
    </source>
</evidence>
<dbReference type="InterPro" id="IPR032790">
    <property type="entry name" value="GDE_C"/>
</dbReference>
<dbReference type="AlphaFoldDB" id="A0A419STT6"/>
<dbReference type="PANTHER" id="PTHR10569:SF2">
    <property type="entry name" value="GLYCOGEN DEBRANCHING ENZYME"/>
    <property type="match status" value="1"/>
</dbReference>
<feature type="domain" description="Glycogen debranching enzyme C-terminal" evidence="1">
    <location>
        <begin position="278"/>
        <end position="641"/>
    </location>
</feature>
<sequence>MKFIYGKHDWKTMDKGQENSYLLTNGLGGYSSLTEIGSNTRNDHALLMACMVAPNQRYHMITRMEEQLSVCNKKYNLSSQEFVNHTKNQTGYRYLNQFSFEDYPIWIYQVKGVEIKKQLVLVQGENSVVLKYEMTNYMDTEVILTVTPHMQFVSKGETLNRNQEFRIKDNVIKSNGLMLYCKTNGSLREHETEYEKDLYYGYDARDGREAIGVSAHNHSITISVHPGSNGTLNLIYSTEPINEKIEILNYFSQEEERQKLLITQSGVKDELAKQLVKSADQFLVERDSTRGKTLMAGYPFFADWGRDTMIAMIGCCIATRRFEEAKSIFYTFMKYEDKGLMPNMFPEGGHDPLYNTVDASLLFIGAVYEYYLVSNDLDFVKEAYPTMEDIIEWYQRGTSYHIKMDHDGLITAGSGLEQVTWMDVRFGDILPTPRHGKPVEINAYWFNDLKIMGYFARLLKMPEKSYEELSDLVRKSFLEKFWNKKENCLKDLVSGEAADNQVRCNQIWAVSQPFSIMDRDAEIKVVNKVYETLYTPYGLRSLSKFDKDFKSHYSGSLFNRDMAYHQGTVWAFPLGAYYLAYLKVHDYDLRARIKIKEQLSVLEACMREGCIGQIAEIYDGDNPTISQGCFAQAWSVSELLRVFVKLEQKENEEQPLLQSLGT</sequence>
<dbReference type="PANTHER" id="PTHR10569">
    <property type="entry name" value="GLYCOGEN DEBRANCHING ENZYME"/>
    <property type="match status" value="1"/>
</dbReference>
<dbReference type="Proteomes" id="UP000284277">
    <property type="component" value="Unassembled WGS sequence"/>
</dbReference>
<gene>
    <name evidence="3" type="ORF">BET01_10275</name>
</gene>
<dbReference type="InterPro" id="IPR010401">
    <property type="entry name" value="AGL/Gdb1"/>
</dbReference>
<accession>A0A419STT6</accession>
<dbReference type="NCBIfam" id="TIGR01561">
    <property type="entry name" value="gde_arch"/>
    <property type="match status" value="1"/>
</dbReference>
<protein>
    <submittedName>
        <fullName evidence="3">Glycogen debranching protein</fullName>
    </submittedName>
</protein>
<dbReference type="SUPFAM" id="SSF48208">
    <property type="entry name" value="Six-hairpin glycosidases"/>
    <property type="match status" value="1"/>
</dbReference>
<keyword evidence="4" id="KW-1185">Reference proteome</keyword>
<dbReference type="InterPro" id="IPR024742">
    <property type="entry name" value="Glycogen_debranch_N"/>
</dbReference>
<dbReference type="InterPro" id="IPR008928">
    <property type="entry name" value="6-hairpin_glycosidase_sf"/>
</dbReference>
<evidence type="ECO:0000313" key="4">
    <source>
        <dbReference type="Proteomes" id="UP000284277"/>
    </source>
</evidence>
<evidence type="ECO:0000259" key="1">
    <source>
        <dbReference type="Pfam" id="PF06202"/>
    </source>
</evidence>
<dbReference type="Pfam" id="PF12439">
    <property type="entry name" value="GDE_N"/>
    <property type="match status" value="1"/>
</dbReference>
<dbReference type="EMBL" id="MCIA01000034">
    <property type="protein sequence ID" value="RKD28594.1"/>
    <property type="molecule type" value="Genomic_DNA"/>
</dbReference>
<evidence type="ECO:0000313" key="3">
    <source>
        <dbReference type="EMBL" id="RKD28594.1"/>
    </source>
</evidence>
<dbReference type="OrthoDB" id="9761875at2"/>
<dbReference type="InterPro" id="IPR012341">
    <property type="entry name" value="6hp_glycosidase-like_sf"/>
</dbReference>
<name>A0A419STT6_9FIRM</name>
<organism evidence="3 4">
    <name type="scientific">Lacrimispora algidixylanolytica</name>
    <dbReference type="NCBI Taxonomy" id="94868"/>
    <lineage>
        <taxon>Bacteria</taxon>
        <taxon>Bacillati</taxon>
        <taxon>Bacillota</taxon>
        <taxon>Clostridia</taxon>
        <taxon>Lachnospirales</taxon>
        <taxon>Lachnospiraceae</taxon>
        <taxon>Lacrimispora</taxon>
    </lineage>
</organism>
<reference evidence="3 4" key="1">
    <citation type="submission" date="2016-08" db="EMBL/GenBank/DDBJ databases">
        <title>A new outlook on sporulation: Clostridium algidixylanolyticum.</title>
        <authorList>
            <person name="Poppleton D.I."/>
            <person name="Gribaldo S."/>
        </authorList>
    </citation>
    <scope>NUCLEOTIDE SEQUENCE [LARGE SCALE GENOMIC DNA]</scope>
    <source>
        <strain evidence="3 4">SPL73</strain>
    </source>
</reference>
<dbReference type="GO" id="GO:0004134">
    <property type="term" value="F:4-alpha-glucanotransferase activity"/>
    <property type="evidence" value="ECO:0007669"/>
    <property type="project" value="InterPro"/>
</dbReference>
<comment type="caution">
    <text evidence="3">The sequence shown here is derived from an EMBL/GenBank/DDBJ whole genome shotgun (WGS) entry which is preliminary data.</text>
</comment>